<dbReference type="InterPro" id="IPR019004">
    <property type="entry name" value="YqeY/Aim41"/>
</dbReference>
<sequence length="122" mass="13067">MTAGLPDQPLTALRDRLRTALKPAMKARDRSAVSALRSALAAIDNAEAVDVGDAKAGALEDSAVGLGAAEARRRELTEDDIVEIVRHEINERRITAGEYDRLGAVDQRDQVTAEADVLSAFL</sequence>
<dbReference type="PANTHER" id="PTHR28055">
    <property type="entry name" value="ALTERED INHERITANCE OF MITOCHONDRIA PROTEIN 41, MITOCHONDRIAL"/>
    <property type="match status" value="1"/>
</dbReference>
<organism evidence="1 2">
    <name type="scientific">Nocardia ignorata</name>
    <dbReference type="NCBI Taxonomy" id="145285"/>
    <lineage>
        <taxon>Bacteria</taxon>
        <taxon>Bacillati</taxon>
        <taxon>Actinomycetota</taxon>
        <taxon>Actinomycetes</taxon>
        <taxon>Mycobacteriales</taxon>
        <taxon>Nocardiaceae</taxon>
        <taxon>Nocardia</taxon>
    </lineage>
</organism>
<proteinExistence type="predicted"/>
<dbReference type="AlphaFoldDB" id="A0A4V3CQD5"/>
<accession>A0A4V3CQD5</accession>
<evidence type="ECO:0000313" key="1">
    <source>
        <dbReference type="EMBL" id="TDP41729.1"/>
    </source>
</evidence>
<dbReference type="PANTHER" id="PTHR28055:SF1">
    <property type="entry name" value="ALTERED INHERITANCE OF MITOCHONDRIA PROTEIN 41, MITOCHONDRIAL"/>
    <property type="match status" value="1"/>
</dbReference>
<dbReference type="RefSeq" id="WP_067496246.1">
    <property type="nucleotide sequence ID" value="NZ_JBHXPO010000001.1"/>
</dbReference>
<name>A0A4V3CQD5_NOCIG</name>
<gene>
    <name evidence="1" type="ORF">DFR75_101832</name>
</gene>
<dbReference type="Gene3D" id="1.10.1510.10">
    <property type="entry name" value="Uncharacterised protein YqeY/AIM41 PF09424, N-terminal domain"/>
    <property type="match status" value="1"/>
</dbReference>
<dbReference type="InterPro" id="IPR042184">
    <property type="entry name" value="YqeY/Aim41_N"/>
</dbReference>
<dbReference type="Proteomes" id="UP000295087">
    <property type="component" value="Unassembled WGS sequence"/>
</dbReference>
<evidence type="ECO:0000313" key="2">
    <source>
        <dbReference type="Proteomes" id="UP000295087"/>
    </source>
</evidence>
<keyword evidence="2" id="KW-1185">Reference proteome</keyword>
<comment type="caution">
    <text evidence="1">The sequence shown here is derived from an EMBL/GenBank/DDBJ whole genome shotgun (WGS) entry which is preliminary data.</text>
</comment>
<dbReference type="EMBL" id="SNXK01000001">
    <property type="protein sequence ID" value="TDP41729.1"/>
    <property type="molecule type" value="Genomic_DNA"/>
</dbReference>
<evidence type="ECO:0008006" key="3">
    <source>
        <dbReference type="Google" id="ProtNLM"/>
    </source>
</evidence>
<reference evidence="1 2" key="1">
    <citation type="submission" date="2019-03" db="EMBL/GenBank/DDBJ databases">
        <title>Genomic Encyclopedia of Type Strains, Phase IV (KMG-IV): sequencing the most valuable type-strain genomes for metagenomic binning, comparative biology and taxonomic classification.</title>
        <authorList>
            <person name="Goeker M."/>
        </authorList>
    </citation>
    <scope>NUCLEOTIDE SEQUENCE [LARGE SCALE GENOMIC DNA]</scope>
    <source>
        <strain evidence="1 2">DSM 44496</strain>
    </source>
</reference>
<protein>
    <recommendedName>
        <fullName evidence="3">GatB/YqeY domain-containing protein</fullName>
    </recommendedName>
</protein>